<feature type="domain" description="DUF3291" evidence="1">
    <location>
        <begin position="3"/>
        <end position="138"/>
    </location>
</feature>
<organism evidence="2 3">
    <name type="scientific">Actinocorallia libanotica</name>
    <dbReference type="NCBI Taxonomy" id="46162"/>
    <lineage>
        <taxon>Bacteria</taxon>
        <taxon>Bacillati</taxon>
        <taxon>Actinomycetota</taxon>
        <taxon>Actinomycetes</taxon>
        <taxon>Streptosporangiales</taxon>
        <taxon>Thermomonosporaceae</taxon>
        <taxon>Actinocorallia</taxon>
    </lineage>
</organism>
<dbReference type="InterPro" id="IPR021708">
    <property type="entry name" value="DUF3291"/>
</dbReference>
<evidence type="ECO:0000259" key="1">
    <source>
        <dbReference type="Pfam" id="PF11695"/>
    </source>
</evidence>
<evidence type="ECO:0000313" key="2">
    <source>
        <dbReference type="EMBL" id="GAA0956388.1"/>
    </source>
</evidence>
<protein>
    <submittedName>
        <fullName evidence="2">DUF3291 domain-containing protein</fullName>
    </submittedName>
</protein>
<sequence>MHLAQFNRARLTAPSADPVNRDFTDNLDRINRLADVSPGFVWRFVEEEGSTFSPYDDPQIIVTMSVWESRQALFDFTYRSGHLEFLRRRREWFGHMEEPTIVLWWVPEGHTPTVEEGMARLELLRAQGPTPEAFTFREHFEPAAAR</sequence>
<accession>A0ABP4BZH4</accession>
<reference evidence="3" key="1">
    <citation type="journal article" date="2019" name="Int. J. Syst. Evol. Microbiol.">
        <title>The Global Catalogue of Microorganisms (GCM) 10K type strain sequencing project: providing services to taxonomists for standard genome sequencing and annotation.</title>
        <authorList>
            <consortium name="The Broad Institute Genomics Platform"/>
            <consortium name="The Broad Institute Genome Sequencing Center for Infectious Disease"/>
            <person name="Wu L."/>
            <person name="Ma J."/>
        </authorList>
    </citation>
    <scope>NUCLEOTIDE SEQUENCE [LARGE SCALE GENOMIC DNA]</scope>
    <source>
        <strain evidence="3">JCM 10696</strain>
    </source>
</reference>
<dbReference type="RefSeq" id="WP_344242613.1">
    <property type="nucleotide sequence ID" value="NZ_BAAAHH010000017.1"/>
</dbReference>
<gene>
    <name evidence="2" type="ORF">GCM10009550_42340</name>
</gene>
<keyword evidence="3" id="KW-1185">Reference proteome</keyword>
<dbReference type="SUPFAM" id="SSF54909">
    <property type="entry name" value="Dimeric alpha+beta barrel"/>
    <property type="match status" value="1"/>
</dbReference>
<dbReference type="EMBL" id="BAAAHH010000017">
    <property type="protein sequence ID" value="GAA0956388.1"/>
    <property type="molecule type" value="Genomic_DNA"/>
</dbReference>
<proteinExistence type="predicted"/>
<dbReference type="Pfam" id="PF11695">
    <property type="entry name" value="DUF3291"/>
    <property type="match status" value="1"/>
</dbReference>
<name>A0ABP4BZH4_9ACTN</name>
<comment type="caution">
    <text evidence="2">The sequence shown here is derived from an EMBL/GenBank/DDBJ whole genome shotgun (WGS) entry which is preliminary data.</text>
</comment>
<dbReference type="Proteomes" id="UP001500665">
    <property type="component" value="Unassembled WGS sequence"/>
</dbReference>
<evidence type="ECO:0000313" key="3">
    <source>
        <dbReference type="Proteomes" id="UP001500665"/>
    </source>
</evidence>
<dbReference type="InterPro" id="IPR011008">
    <property type="entry name" value="Dimeric_a/b-barrel"/>
</dbReference>